<keyword evidence="3 8" id="KW-1133">Transmembrane helix</keyword>
<protein>
    <submittedName>
        <fullName evidence="12">Methyl-accepting chemotaxis protein</fullName>
    </submittedName>
</protein>
<dbReference type="CDD" id="cd11386">
    <property type="entry name" value="MCP_signal"/>
    <property type="match status" value="1"/>
</dbReference>
<comment type="subcellular location">
    <subcellularLocation>
        <location evidence="1">Membrane</location>
    </subcellularLocation>
</comment>
<reference evidence="12 13" key="1">
    <citation type="submission" date="2023-06" db="EMBL/GenBank/DDBJ databases">
        <title>Marinobacter azerbaijanicus a moderately halophilic, isolated from Urmia Lake in Azerbaijan region of Iran.</title>
        <authorList>
            <person name="Sanchez-Porro C."/>
            <person name="Aghdam E.M."/>
            <person name="Saheb S.M."/>
            <person name="Tarhriz V."/>
            <person name="Kazemi E."/>
            <person name="Ammozegar M.A."/>
            <person name="Ventosa A."/>
            <person name="Hejazi M.S."/>
        </authorList>
    </citation>
    <scope>NUCLEOTIDE SEQUENCE [LARGE SCALE GENOMIC DNA]</scope>
    <source>
        <strain evidence="12 13">TBZ242</strain>
    </source>
</reference>
<evidence type="ECO:0000259" key="10">
    <source>
        <dbReference type="PROSITE" id="PS50885"/>
    </source>
</evidence>
<evidence type="ECO:0000256" key="6">
    <source>
        <dbReference type="ARBA" id="ARBA00029447"/>
    </source>
</evidence>
<dbReference type="Pfam" id="PF00015">
    <property type="entry name" value="MCPsignal"/>
    <property type="match status" value="1"/>
</dbReference>
<sequence length="678" mass="73785">MNLINNLSMRGKLVTLVVPALLVIMYFAFKSIELNYSELSDMRQLRSMVELAEAGDPLTETLQKERGRSAVFFASQPGSDAARQAKGKLEEQRRQTDTRILDYRKKINALMAETSFDSSVEASVQSVSQGLKNLESLRSSVDSRSITAGESASRYTTMIMAMVDQIPLIIRHSTDAGLTREVNAYYALSGVAEMAGRERATGASLIRSGDFDLPYVRQVANLGGQQEAYFAQALAMLPSNSSLRATMEKQTSNPVSQSLEEKRRTLFSNPSGMHALSAADWFTTTTQRIGNLNQVRTEMLSQVRDVATEGVTDARNSLIIASGIAAAAVLTVLLLVLFIIRAINRQVAELLAAVQFVMDNKDLTRQVSISSDDEVGVIGKAINELFGRFGSALQHIDRASIQLATATEETSSTADQNARQVKSQQQQIEQVAAATEEMSATSEEISRNTQQVADAANSAMEKSRTGEEVLHGSVSRIRSLATSVQEVNKVIEELERRGSTISDVVDVIRQVADQTNLLALNAAIEAARAGEHGRGFAVVADEVRTLARQTHESTTKIEDIINGFKDITDSASRSITASHKLASETSEQASELEQTFADILGDISRISDMASQIATASEEQVSVTRELAGNMESVSESAILTLTGSQEITQVTGEQARLARQLQDLANEFRVHELAYQS</sequence>
<evidence type="ECO:0000259" key="9">
    <source>
        <dbReference type="PROSITE" id="PS50111"/>
    </source>
</evidence>
<evidence type="ECO:0000256" key="5">
    <source>
        <dbReference type="ARBA" id="ARBA00023224"/>
    </source>
</evidence>
<name>A0ABT7IB81_9GAMM</name>
<comment type="caution">
    <text evidence="12">The sequence shown here is derived from an EMBL/GenBank/DDBJ whole genome shotgun (WGS) entry which is preliminary data.</text>
</comment>
<keyword evidence="13" id="KW-1185">Reference proteome</keyword>
<evidence type="ECO:0000256" key="3">
    <source>
        <dbReference type="ARBA" id="ARBA00022989"/>
    </source>
</evidence>
<dbReference type="InterPro" id="IPR004089">
    <property type="entry name" value="MCPsignal_dom"/>
</dbReference>
<evidence type="ECO:0000256" key="1">
    <source>
        <dbReference type="ARBA" id="ARBA00004370"/>
    </source>
</evidence>
<dbReference type="Proteomes" id="UP001227964">
    <property type="component" value="Unassembled WGS sequence"/>
</dbReference>
<proteinExistence type="inferred from homology"/>
<evidence type="ECO:0000313" key="12">
    <source>
        <dbReference type="EMBL" id="MDL0431422.1"/>
    </source>
</evidence>
<accession>A0ABT7IB81</accession>
<dbReference type="SMART" id="SM00283">
    <property type="entry name" value="MA"/>
    <property type="match status" value="1"/>
</dbReference>
<comment type="similarity">
    <text evidence="6">Belongs to the methyl-accepting chemotaxis (MCP) protein family.</text>
</comment>
<dbReference type="EMBL" id="JASSVS010000004">
    <property type="protein sequence ID" value="MDL0431422.1"/>
    <property type="molecule type" value="Genomic_DNA"/>
</dbReference>
<evidence type="ECO:0000256" key="8">
    <source>
        <dbReference type="SAM" id="Phobius"/>
    </source>
</evidence>
<organism evidence="12 13">
    <name type="scientific">Marinobacter azerbaijanicus</name>
    <dbReference type="NCBI Taxonomy" id="3050455"/>
    <lineage>
        <taxon>Bacteria</taxon>
        <taxon>Pseudomonadati</taxon>
        <taxon>Pseudomonadota</taxon>
        <taxon>Gammaproteobacteria</taxon>
        <taxon>Pseudomonadales</taxon>
        <taxon>Marinobacteraceae</taxon>
        <taxon>Marinobacter</taxon>
    </lineage>
</organism>
<dbReference type="Pfam" id="PF08376">
    <property type="entry name" value="NIT"/>
    <property type="match status" value="1"/>
</dbReference>
<evidence type="ECO:0000256" key="4">
    <source>
        <dbReference type="ARBA" id="ARBA00023136"/>
    </source>
</evidence>
<dbReference type="SUPFAM" id="SSF58104">
    <property type="entry name" value="Methyl-accepting chemotaxis protein (MCP) signaling domain"/>
    <property type="match status" value="1"/>
</dbReference>
<dbReference type="PANTHER" id="PTHR32089:SF112">
    <property type="entry name" value="LYSOZYME-LIKE PROTEIN-RELATED"/>
    <property type="match status" value="1"/>
</dbReference>
<evidence type="ECO:0000259" key="11">
    <source>
        <dbReference type="PROSITE" id="PS50906"/>
    </source>
</evidence>
<gene>
    <name evidence="12" type="ORF">QPM17_09795</name>
</gene>
<keyword evidence="2 8" id="KW-0812">Transmembrane</keyword>
<feature type="transmembrane region" description="Helical" evidence="8">
    <location>
        <begin position="318"/>
        <end position="340"/>
    </location>
</feature>
<evidence type="ECO:0000256" key="2">
    <source>
        <dbReference type="ARBA" id="ARBA00022692"/>
    </source>
</evidence>
<dbReference type="PANTHER" id="PTHR32089">
    <property type="entry name" value="METHYL-ACCEPTING CHEMOTAXIS PROTEIN MCPB"/>
    <property type="match status" value="1"/>
</dbReference>
<dbReference type="PROSITE" id="PS50111">
    <property type="entry name" value="CHEMOTAXIS_TRANSDUC_2"/>
    <property type="match status" value="1"/>
</dbReference>
<dbReference type="PROSITE" id="PS50906">
    <property type="entry name" value="NIT"/>
    <property type="match status" value="1"/>
</dbReference>
<dbReference type="Gene3D" id="1.10.287.950">
    <property type="entry name" value="Methyl-accepting chemotaxis protein"/>
    <property type="match status" value="1"/>
</dbReference>
<feature type="transmembrane region" description="Helical" evidence="8">
    <location>
        <begin position="12"/>
        <end position="29"/>
    </location>
</feature>
<feature type="domain" description="HAMP" evidence="10">
    <location>
        <begin position="341"/>
        <end position="394"/>
    </location>
</feature>
<dbReference type="InterPro" id="IPR010910">
    <property type="entry name" value="Nitrate/nitrite_sensing_bac"/>
</dbReference>
<keyword evidence="4 8" id="KW-0472">Membrane</keyword>
<dbReference type="InterPro" id="IPR003660">
    <property type="entry name" value="HAMP_dom"/>
</dbReference>
<feature type="domain" description="NIT" evidence="11">
    <location>
        <begin position="53"/>
        <end position="310"/>
    </location>
</feature>
<feature type="domain" description="Methyl-accepting transducer" evidence="9">
    <location>
        <begin position="399"/>
        <end position="635"/>
    </location>
</feature>
<dbReference type="RefSeq" id="WP_285390494.1">
    <property type="nucleotide sequence ID" value="NZ_JASSVS010000004.1"/>
</dbReference>
<evidence type="ECO:0000256" key="7">
    <source>
        <dbReference type="PROSITE-ProRule" id="PRU00284"/>
    </source>
</evidence>
<keyword evidence="5 7" id="KW-0807">Transducer</keyword>
<dbReference type="InterPro" id="IPR013587">
    <property type="entry name" value="Nitrate/nitrite_sensing"/>
</dbReference>
<evidence type="ECO:0000313" key="13">
    <source>
        <dbReference type="Proteomes" id="UP001227964"/>
    </source>
</evidence>
<dbReference type="PROSITE" id="PS50885">
    <property type="entry name" value="HAMP"/>
    <property type="match status" value="1"/>
</dbReference>